<feature type="domain" description="Pep3/Vps18 beta-propeller" evidence="10">
    <location>
        <begin position="9"/>
        <end position="373"/>
    </location>
</feature>
<dbReference type="GO" id="GO:0030674">
    <property type="term" value="F:protein-macromolecule adaptor activity"/>
    <property type="evidence" value="ECO:0007669"/>
    <property type="project" value="TreeGrafter"/>
</dbReference>
<evidence type="ECO:0000259" key="10">
    <source>
        <dbReference type="Pfam" id="PF05131"/>
    </source>
</evidence>
<dbReference type="CDD" id="cd16462">
    <property type="entry name" value="RING-H2_Pep3p-like"/>
    <property type="match status" value="1"/>
</dbReference>
<keyword evidence="4" id="KW-0862">Zinc</keyword>
<proteinExistence type="inferred from homology"/>
<keyword evidence="3" id="KW-0863">Zinc-finger</keyword>
<name>A0A9P4MKC7_9PEZI</name>
<evidence type="ECO:0000256" key="1">
    <source>
        <dbReference type="ARBA" id="ARBA00010454"/>
    </source>
</evidence>
<organism evidence="12 13">
    <name type="scientific">Myriangium duriaei CBS 260.36</name>
    <dbReference type="NCBI Taxonomy" id="1168546"/>
    <lineage>
        <taxon>Eukaryota</taxon>
        <taxon>Fungi</taxon>
        <taxon>Dikarya</taxon>
        <taxon>Ascomycota</taxon>
        <taxon>Pezizomycotina</taxon>
        <taxon>Dothideomycetes</taxon>
        <taxon>Dothideomycetidae</taxon>
        <taxon>Myriangiales</taxon>
        <taxon>Myriangiaceae</taxon>
        <taxon>Myriangium</taxon>
    </lineage>
</organism>
<evidence type="ECO:0000256" key="4">
    <source>
        <dbReference type="ARBA" id="ARBA00022833"/>
    </source>
</evidence>
<dbReference type="GO" id="GO:0005768">
    <property type="term" value="C:endosome"/>
    <property type="evidence" value="ECO:0007669"/>
    <property type="project" value="TreeGrafter"/>
</dbReference>
<evidence type="ECO:0000256" key="7">
    <source>
        <dbReference type="PROSITE-ProRule" id="PRU01006"/>
    </source>
</evidence>
<evidence type="ECO:0000256" key="8">
    <source>
        <dbReference type="SAM" id="Coils"/>
    </source>
</evidence>
<evidence type="ECO:0000259" key="11">
    <source>
        <dbReference type="Pfam" id="PF26148"/>
    </source>
</evidence>
<sequence>MNNEDANLPIFDVQRVQLRFDISAEFVAAQVANNVLILALSSGRILRFDLDNAEDIDDIDLPKRPAEVGVIRKVFLDPSASHLIVSTSLGENFYLHTQSRQPKALSRLKGIQIECIAWNPSLPTASTREILVGSSDGNVYETYIEPSTEFYRREEKYVKNVYHSTDGPVVGLWADTATGRPEVRRIVLATPSRLFHFQSRSGRHGVDSGSHYTRLFEGETPQIRDAPEANRSGPAGFSSSPDPPDNAARGANERAFGWLCGQSILTGVLADPGTSDPAKRTVTEAVSVSKSKFHPNQGGSRTAKEGFRAIAMTRFHLLAVIGERLVAMNRFDQSMVYDQRVLDSEQSMLGLYVDQQKNTFWLLTSRDIFEVVVTDESRHIWQIMLSRKEFDLALQYASTPSQKDAIAIESGDDLIKQKRFYEAAGVYGKSSKPFEDVALIFIDQDENDALRRYLLVKLTQMKKSSAMQRIMLSSWLVELYMVKLNSLDDAISSTTESTEGMTVEKKNEGLSHIRREFTEFVTKHKNDLDQKTTYEIISSHGREEELLRYATAIEDYGYVLSYWIQRERWQDAMSVLKKQADTEVFYRHASVLMEHVPTDFTEVLMRQTDLDELRLIPALLNYNKTANVPLNQNQAIRFLLFCINQQGSKEPSVHNTLVSLYAAHPTTDESALLVYLQAQSAAHEQFYDADFALRLCINHKRVRSAVHIYCAMSQFSAAVDLALRYDEVDLAAEVADRPENDQVLRKKLWLKVAKKVMAKSQGISAAMDFLRRCDFLRIEDLIPLFPDFIVIDDFKEEICEALEEYSRQIDNLRLEMDKSADTAQNIKDEIKALDQRYAIVEPGERCWLCRLPVLMRQFFVFPCQHAFHADCLGKAVINMAPVAKGKRIREVQAEIGRGLVSGKRKDRLVRELDGLVAGACVLCGEMAVKQIDQPFVTKTDDREQWAI</sequence>
<dbReference type="AlphaFoldDB" id="A0A9P4MKC7"/>
<dbReference type="PANTHER" id="PTHR23323:SF26">
    <property type="entry name" value="VACUOLAR PROTEIN SORTING-ASSOCIATED PROTEIN 18 HOMOLOG"/>
    <property type="match status" value="1"/>
</dbReference>
<evidence type="ECO:0000256" key="9">
    <source>
        <dbReference type="SAM" id="MobiDB-lite"/>
    </source>
</evidence>
<accession>A0A9P4MKC7</accession>
<comment type="caution">
    <text evidence="12">The sequence shown here is derived from an EMBL/GenBank/DDBJ whole genome shotgun (WGS) entry which is preliminary data.</text>
</comment>
<evidence type="ECO:0000313" key="13">
    <source>
        <dbReference type="Proteomes" id="UP000799439"/>
    </source>
</evidence>
<comment type="subcellular location">
    <subcellularLocation>
        <location evidence="6">Endomembrane system</location>
        <topology evidence="6">Peripheral membrane protein</topology>
        <orientation evidence="6">Cytoplasmic side</orientation>
    </subcellularLocation>
</comment>
<dbReference type="Proteomes" id="UP000799439">
    <property type="component" value="Unassembled WGS sequence"/>
</dbReference>
<dbReference type="InterPro" id="IPR000547">
    <property type="entry name" value="Clathrin_H-chain/VPS_repeat"/>
</dbReference>
<dbReference type="OrthoDB" id="1845386at2759"/>
<dbReference type="GO" id="GO:0007032">
    <property type="term" value="P:endosome organization"/>
    <property type="evidence" value="ECO:0007669"/>
    <property type="project" value="TreeGrafter"/>
</dbReference>
<comment type="similarity">
    <text evidence="1">Belongs to the VPS18 family.</text>
</comment>
<dbReference type="Pfam" id="PF05131">
    <property type="entry name" value="Pep3_Vps18"/>
    <property type="match status" value="1"/>
</dbReference>
<feature type="domain" description="Pep3/Vps18 RING C-terminal" evidence="11">
    <location>
        <begin position="840"/>
        <end position="930"/>
    </location>
</feature>
<keyword evidence="8" id="KW-0175">Coiled coil</keyword>
<dbReference type="PROSITE" id="PS50236">
    <property type="entry name" value="CHCR"/>
    <property type="match status" value="1"/>
</dbReference>
<feature type="coiled-coil region" evidence="8">
    <location>
        <begin position="795"/>
        <end position="836"/>
    </location>
</feature>
<dbReference type="GO" id="GO:0006886">
    <property type="term" value="P:intracellular protein transport"/>
    <property type="evidence" value="ECO:0007669"/>
    <property type="project" value="UniProtKB-UniRule"/>
</dbReference>
<evidence type="ECO:0000256" key="2">
    <source>
        <dbReference type="ARBA" id="ARBA00022723"/>
    </source>
</evidence>
<feature type="repeat" description="CHCR" evidence="7">
    <location>
        <begin position="604"/>
        <end position="765"/>
    </location>
</feature>
<protein>
    <recommendedName>
        <fullName evidence="14">Pep3/Vps18/deep orange domain-containing protein</fullName>
    </recommendedName>
</protein>
<evidence type="ECO:0000256" key="3">
    <source>
        <dbReference type="ARBA" id="ARBA00022771"/>
    </source>
</evidence>
<dbReference type="GO" id="GO:0007033">
    <property type="term" value="P:vacuole organization"/>
    <property type="evidence" value="ECO:0007669"/>
    <property type="project" value="TreeGrafter"/>
</dbReference>
<dbReference type="GO" id="GO:0008270">
    <property type="term" value="F:zinc ion binding"/>
    <property type="evidence" value="ECO:0007669"/>
    <property type="project" value="UniProtKB-KW"/>
</dbReference>
<dbReference type="GO" id="GO:0048284">
    <property type="term" value="P:organelle fusion"/>
    <property type="evidence" value="ECO:0007669"/>
    <property type="project" value="TreeGrafter"/>
</dbReference>
<dbReference type="InterPro" id="IPR007810">
    <property type="entry name" value="Pep3/Vps18_beta-prop"/>
</dbReference>
<dbReference type="EMBL" id="ML996081">
    <property type="protein sequence ID" value="KAF2158100.1"/>
    <property type="molecule type" value="Genomic_DNA"/>
</dbReference>
<dbReference type="PANTHER" id="PTHR23323">
    <property type="entry name" value="VACUOLAR PROTEIN SORTING-ASSOCIATED PROTEIN"/>
    <property type="match status" value="1"/>
</dbReference>
<dbReference type="InterPro" id="IPR058919">
    <property type="entry name" value="Pep3/Vps18_RING_C"/>
</dbReference>
<keyword evidence="5" id="KW-0472">Membrane</keyword>
<dbReference type="SUPFAM" id="SSF75011">
    <property type="entry name" value="3-carboxy-cis,cis-mucoante lactonizing enzyme"/>
    <property type="match status" value="1"/>
</dbReference>
<evidence type="ECO:0000256" key="6">
    <source>
        <dbReference type="ARBA" id="ARBA00029433"/>
    </source>
</evidence>
<keyword evidence="2" id="KW-0479">Metal-binding</keyword>
<dbReference type="Pfam" id="PF26148">
    <property type="entry name" value="VPS18_RING_C"/>
    <property type="match status" value="1"/>
</dbReference>
<dbReference type="GO" id="GO:0030897">
    <property type="term" value="C:HOPS complex"/>
    <property type="evidence" value="ECO:0007669"/>
    <property type="project" value="TreeGrafter"/>
</dbReference>
<reference evidence="12" key="1">
    <citation type="journal article" date="2020" name="Stud. Mycol.">
        <title>101 Dothideomycetes genomes: a test case for predicting lifestyles and emergence of pathogens.</title>
        <authorList>
            <person name="Haridas S."/>
            <person name="Albert R."/>
            <person name="Binder M."/>
            <person name="Bloem J."/>
            <person name="Labutti K."/>
            <person name="Salamov A."/>
            <person name="Andreopoulos B."/>
            <person name="Baker S."/>
            <person name="Barry K."/>
            <person name="Bills G."/>
            <person name="Bluhm B."/>
            <person name="Cannon C."/>
            <person name="Castanera R."/>
            <person name="Culley D."/>
            <person name="Daum C."/>
            <person name="Ezra D."/>
            <person name="Gonzalez J."/>
            <person name="Henrissat B."/>
            <person name="Kuo A."/>
            <person name="Liang C."/>
            <person name="Lipzen A."/>
            <person name="Lutzoni F."/>
            <person name="Magnuson J."/>
            <person name="Mondo S."/>
            <person name="Nolan M."/>
            <person name="Ohm R."/>
            <person name="Pangilinan J."/>
            <person name="Park H.-J."/>
            <person name="Ramirez L."/>
            <person name="Alfaro M."/>
            <person name="Sun H."/>
            <person name="Tritt A."/>
            <person name="Yoshinaga Y."/>
            <person name="Zwiers L.-H."/>
            <person name="Turgeon B."/>
            <person name="Goodwin S."/>
            <person name="Spatafora J."/>
            <person name="Crous P."/>
            <person name="Grigoriev I."/>
        </authorList>
    </citation>
    <scope>NUCLEOTIDE SEQUENCE</scope>
    <source>
        <strain evidence="12">CBS 260.36</strain>
    </source>
</reference>
<evidence type="ECO:0000313" key="12">
    <source>
        <dbReference type="EMBL" id="KAF2158100.1"/>
    </source>
</evidence>
<evidence type="ECO:0000256" key="5">
    <source>
        <dbReference type="ARBA" id="ARBA00023136"/>
    </source>
</evidence>
<dbReference type="GO" id="GO:0006904">
    <property type="term" value="P:vesicle docking involved in exocytosis"/>
    <property type="evidence" value="ECO:0007669"/>
    <property type="project" value="TreeGrafter"/>
</dbReference>
<evidence type="ECO:0008006" key="14">
    <source>
        <dbReference type="Google" id="ProtNLM"/>
    </source>
</evidence>
<feature type="region of interest" description="Disordered" evidence="9">
    <location>
        <begin position="218"/>
        <end position="250"/>
    </location>
</feature>
<keyword evidence="13" id="KW-1185">Reference proteome</keyword>
<gene>
    <name evidence="12" type="ORF">K461DRAFT_326169</name>
</gene>